<dbReference type="AlphaFoldDB" id="A0AB38N0N3"/>
<organism evidence="2 3">
    <name type="scientific">Wallemia mellicola</name>
    <dbReference type="NCBI Taxonomy" id="1708541"/>
    <lineage>
        <taxon>Eukaryota</taxon>
        <taxon>Fungi</taxon>
        <taxon>Dikarya</taxon>
        <taxon>Basidiomycota</taxon>
        <taxon>Wallemiomycotina</taxon>
        <taxon>Wallemiomycetes</taxon>
        <taxon>Wallemiales</taxon>
        <taxon>Wallemiaceae</taxon>
        <taxon>Wallemia</taxon>
    </lineage>
</organism>
<feature type="region of interest" description="Disordered" evidence="1">
    <location>
        <begin position="303"/>
        <end position="355"/>
    </location>
</feature>
<evidence type="ECO:0000313" key="2">
    <source>
        <dbReference type="EMBL" id="TIC70313.1"/>
    </source>
</evidence>
<comment type="caution">
    <text evidence="2">The sequence shown here is derived from an EMBL/GenBank/DDBJ whole genome shotgun (WGS) entry which is preliminary data.</text>
</comment>
<proteinExistence type="predicted"/>
<gene>
    <name evidence="2" type="ORF">E3Q02_00652</name>
</gene>
<sequence length="384" mass="40465">QSKIAAACLTIRPGSCLLHSCFSTKNKLTTLFKKPLKQKMRSFTASALLALAAFTSAQDVNSSMEGVVATGTMGKTNPAEPTMQAGKGDSEARLVTVNSIDDWCIFGPKDEGKTIGETEAEQVAWCTQPRNNARLIPDGTIKAAHFIKTPFYVQVVGWGDFTKIGLKDGDYGGELDPHGATGDGNPVGGNVTSNISGSDVHYAEWMEFLSYEQVCLRVCTAGNETYPASVMCEHKLDEMGCSFIMPGDYEEQNFQTCDADPAYPPGMFPVGENSYSSFAQRYTGTLTQEGGQLTTYTIGDTATPSSAAMTPSSSNCVTQSSLNVPKQSTKSTTDSNGKPTQDVTTNGGGASNQDGDSAAQSYNGLIGLVSASSIALLAGAAIFV</sequence>
<evidence type="ECO:0000313" key="3">
    <source>
        <dbReference type="Proteomes" id="UP000309601"/>
    </source>
</evidence>
<feature type="non-terminal residue" evidence="2">
    <location>
        <position position="1"/>
    </location>
</feature>
<accession>A0AB38N0N3</accession>
<protein>
    <submittedName>
        <fullName evidence="2">Macrofage activating glyco protein</fullName>
    </submittedName>
</protein>
<feature type="compositionally biased region" description="Low complexity" evidence="1">
    <location>
        <begin position="303"/>
        <end position="314"/>
    </location>
</feature>
<feature type="compositionally biased region" description="Polar residues" evidence="1">
    <location>
        <begin position="315"/>
        <end position="355"/>
    </location>
</feature>
<name>A0AB38N0N3_9BASI</name>
<dbReference type="Proteomes" id="UP000309601">
    <property type="component" value="Unassembled WGS sequence"/>
</dbReference>
<reference evidence="2 3" key="1">
    <citation type="submission" date="2019-03" db="EMBL/GenBank/DDBJ databases">
        <title>Sequencing 25 genomes of Wallemia mellicola.</title>
        <authorList>
            <person name="Gostincar C."/>
        </authorList>
    </citation>
    <scope>NUCLEOTIDE SEQUENCE [LARGE SCALE GENOMIC DNA]</scope>
    <source>
        <strain evidence="2 3">EXF-1274</strain>
    </source>
</reference>
<evidence type="ECO:0000256" key="1">
    <source>
        <dbReference type="SAM" id="MobiDB-lite"/>
    </source>
</evidence>
<dbReference type="EMBL" id="SPRW01000004">
    <property type="protein sequence ID" value="TIC70313.1"/>
    <property type="molecule type" value="Genomic_DNA"/>
</dbReference>